<protein>
    <recommendedName>
        <fullName evidence="11">Protein artemis</fullName>
    </recommendedName>
    <alternativeName>
        <fullName evidence="12">DNA cross-link repair 1C protein</fullName>
    </alternativeName>
</protein>
<evidence type="ECO:0000256" key="1">
    <source>
        <dbReference type="ARBA" id="ARBA00004123"/>
    </source>
</evidence>
<accession>A0A1U8AM70</accession>
<dbReference type="InterPro" id="IPR036866">
    <property type="entry name" value="RibonucZ/Hydroxyglut_hydro"/>
</dbReference>
<dbReference type="STRING" id="4432.A0A1U8AM70"/>
<dbReference type="KEGG" id="nnu:104605730"/>
<name>A0A1U8AM70_NELNU</name>
<dbReference type="RefSeq" id="XP_010268919.1">
    <property type="nucleotide sequence ID" value="XM_010270617.2"/>
</dbReference>
<evidence type="ECO:0000313" key="15">
    <source>
        <dbReference type="RefSeq" id="XP_010268919.1"/>
    </source>
</evidence>
<dbReference type="OrthoDB" id="262529at2759"/>
<dbReference type="GO" id="GO:0004519">
    <property type="term" value="F:endonuclease activity"/>
    <property type="evidence" value="ECO:0007669"/>
    <property type="project" value="UniProtKB-KW"/>
</dbReference>
<comment type="similarity">
    <text evidence="2">Belongs to the DNA repair metallo-beta-lactamase (DRMBL) family.</text>
</comment>
<dbReference type="eggNOG" id="KOG1361">
    <property type="taxonomic scope" value="Eukaryota"/>
</dbReference>
<dbReference type="Proteomes" id="UP000189703">
    <property type="component" value="Unplaced"/>
</dbReference>
<evidence type="ECO:0000256" key="2">
    <source>
        <dbReference type="ARBA" id="ARBA00010304"/>
    </source>
</evidence>
<keyword evidence="6" id="KW-0378">Hydrolase</keyword>
<evidence type="ECO:0000256" key="7">
    <source>
        <dbReference type="ARBA" id="ARBA00022839"/>
    </source>
</evidence>
<dbReference type="Gene3D" id="3.60.15.10">
    <property type="entry name" value="Ribonuclease Z/Hydroxyacylglutathione hydrolase-like"/>
    <property type="match status" value="1"/>
</dbReference>
<dbReference type="InterPro" id="IPR011084">
    <property type="entry name" value="DRMBL"/>
</dbReference>
<keyword evidence="10" id="KW-0539">Nucleus</keyword>
<gene>
    <name evidence="15" type="primary">LOC104605730</name>
</gene>
<evidence type="ECO:0000256" key="8">
    <source>
        <dbReference type="ARBA" id="ARBA00023172"/>
    </source>
</evidence>
<dbReference type="FunFam" id="3.60.15.10:FF:000061">
    <property type="entry name" value="Interstrand crosslink repair protein"/>
    <property type="match status" value="1"/>
</dbReference>
<evidence type="ECO:0000259" key="13">
    <source>
        <dbReference type="Pfam" id="PF07522"/>
    </source>
</evidence>
<feature type="domain" description="DNA repair metallo-beta-lactamase" evidence="13">
    <location>
        <begin position="222"/>
        <end position="343"/>
    </location>
</feature>
<dbReference type="GeneID" id="104605730"/>
<evidence type="ECO:0000256" key="3">
    <source>
        <dbReference type="ARBA" id="ARBA00022722"/>
    </source>
</evidence>
<evidence type="ECO:0000256" key="5">
    <source>
        <dbReference type="ARBA" id="ARBA00022763"/>
    </source>
</evidence>
<evidence type="ECO:0000256" key="12">
    <source>
        <dbReference type="ARBA" id="ARBA00042677"/>
    </source>
</evidence>
<keyword evidence="14" id="KW-1185">Reference proteome</keyword>
<comment type="subcellular location">
    <subcellularLocation>
        <location evidence="1">Nucleus</location>
    </subcellularLocation>
</comment>
<keyword evidence="3" id="KW-0540">Nuclease</keyword>
<evidence type="ECO:0000313" key="14">
    <source>
        <dbReference type="Proteomes" id="UP000189703"/>
    </source>
</evidence>
<keyword evidence="5" id="KW-0227">DNA damage</keyword>
<dbReference type="GO" id="GO:0003684">
    <property type="term" value="F:damaged DNA binding"/>
    <property type="evidence" value="ECO:0000318"/>
    <property type="project" value="GO_Central"/>
</dbReference>
<dbReference type="AlphaFoldDB" id="A0A1U8AM70"/>
<dbReference type="Gene3D" id="3.40.50.12650">
    <property type="match status" value="1"/>
</dbReference>
<keyword evidence="9" id="KW-0234">DNA repair</keyword>
<keyword evidence="7 15" id="KW-0269">Exonuclease</keyword>
<evidence type="ECO:0000256" key="9">
    <source>
        <dbReference type="ARBA" id="ARBA00023204"/>
    </source>
</evidence>
<keyword evidence="4" id="KW-0255">Endonuclease</keyword>
<dbReference type="PANTHER" id="PTHR23240:SF8">
    <property type="entry name" value="PROTEIN ARTEMIS"/>
    <property type="match status" value="1"/>
</dbReference>
<dbReference type="InParanoid" id="A0A1U8AM70"/>
<dbReference type="GO" id="GO:0035312">
    <property type="term" value="F:5'-3' DNA exonuclease activity"/>
    <property type="evidence" value="ECO:0000318"/>
    <property type="project" value="GO_Central"/>
</dbReference>
<dbReference type="PANTHER" id="PTHR23240">
    <property type="entry name" value="DNA CROSS-LINK REPAIR PROTEIN PSO2/SNM1-RELATED"/>
    <property type="match status" value="1"/>
</dbReference>
<dbReference type="GO" id="GO:0006303">
    <property type="term" value="P:double-strand break repair via nonhomologous end joining"/>
    <property type="evidence" value="ECO:0000318"/>
    <property type="project" value="GO_Central"/>
</dbReference>
<dbReference type="SUPFAM" id="SSF56281">
    <property type="entry name" value="Metallo-hydrolase/oxidoreductase"/>
    <property type="match status" value="1"/>
</dbReference>
<proteinExistence type="inferred from homology"/>
<reference evidence="15" key="1">
    <citation type="submission" date="2025-08" db="UniProtKB">
        <authorList>
            <consortium name="RefSeq"/>
        </authorList>
    </citation>
    <scope>IDENTIFICATION</scope>
</reference>
<sequence>MERGMISVDQWSERSQAYFLTHLHSDHTKGLSSQWSKGPLFCSPVTAKLFPVKFPEFDFSLLRVLEIGSSHLLSLVSPTTGSKTTVQVTAIDAHHCPGASMYLFQGEFGCVLYTGDFRWEATSERAKLGKDKLLNALGNDKVDLLYIDNTYCNPFYSFPPREVAAQQVVDIIESHPEHDIIIGIDTLGKEDLLLHISRTLKTKIWVWPERLQTMHLLGLYDIFTTDTSLTRVRAVPRYSFSIDTLEGLNSMRSTIGIMPSGLPWVWRSLEENADSPASFSICHSAGSKGSTSDGLHVDRCQLNSKSSSARRYHPYAYSVPYSDHSCFGEIEEFIKLVQPSKIRGIVSSSFSYTNPLYHFSHLCGVSQLPEQLGKKVQKEEENARTVQTKSAIGCSEYRETKPKRDRTLKAGNLRVYRSRISVLRRVRCGAKIVEMDNID</sequence>
<keyword evidence="8" id="KW-0233">DNA recombination</keyword>
<evidence type="ECO:0000256" key="11">
    <source>
        <dbReference type="ARBA" id="ARBA00039759"/>
    </source>
</evidence>
<evidence type="ECO:0000256" key="4">
    <source>
        <dbReference type="ARBA" id="ARBA00022759"/>
    </source>
</evidence>
<organism evidence="14 15">
    <name type="scientific">Nelumbo nucifera</name>
    <name type="common">Sacred lotus</name>
    <dbReference type="NCBI Taxonomy" id="4432"/>
    <lineage>
        <taxon>Eukaryota</taxon>
        <taxon>Viridiplantae</taxon>
        <taxon>Streptophyta</taxon>
        <taxon>Embryophyta</taxon>
        <taxon>Tracheophyta</taxon>
        <taxon>Spermatophyta</taxon>
        <taxon>Magnoliopsida</taxon>
        <taxon>Proteales</taxon>
        <taxon>Nelumbonaceae</taxon>
        <taxon>Nelumbo</taxon>
    </lineage>
</organism>
<evidence type="ECO:0000256" key="10">
    <source>
        <dbReference type="ARBA" id="ARBA00023242"/>
    </source>
</evidence>
<dbReference type="Pfam" id="PF07522">
    <property type="entry name" value="DRMBL"/>
    <property type="match status" value="1"/>
</dbReference>
<evidence type="ECO:0000256" key="6">
    <source>
        <dbReference type="ARBA" id="ARBA00022801"/>
    </source>
</evidence>
<dbReference type="GO" id="GO:0036297">
    <property type="term" value="P:interstrand cross-link repair"/>
    <property type="evidence" value="ECO:0000318"/>
    <property type="project" value="GO_Central"/>
</dbReference>
<dbReference type="OMA" id="TSFCYVN"/>
<dbReference type="GO" id="GO:0005634">
    <property type="term" value="C:nucleus"/>
    <property type="evidence" value="ECO:0000318"/>
    <property type="project" value="GO_Central"/>
</dbReference>
<dbReference type="GO" id="GO:0006310">
    <property type="term" value="P:DNA recombination"/>
    <property type="evidence" value="ECO:0007669"/>
    <property type="project" value="UniProtKB-KW"/>
</dbReference>